<evidence type="ECO:0000256" key="2">
    <source>
        <dbReference type="PIRSR" id="PIRSR637359-2"/>
    </source>
</evidence>
<dbReference type="PANTHER" id="PTHR10605">
    <property type="entry name" value="HEPARAN SULFATE SULFOTRANSFERASE"/>
    <property type="match status" value="1"/>
</dbReference>
<reference evidence="4" key="1">
    <citation type="journal article" date="2021" name="Proc. Natl. Acad. Sci. U.S.A.">
        <title>Three genomes in the algal genus Volvox reveal the fate of a haploid sex-determining region after a transition to homothallism.</title>
        <authorList>
            <person name="Yamamoto K."/>
            <person name="Hamaji T."/>
            <person name="Kawai-Toyooka H."/>
            <person name="Matsuzaki R."/>
            <person name="Takahashi F."/>
            <person name="Nishimura Y."/>
            <person name="Kawachi M."/>
            <person name="Noguchi H."/>
            <person name="Minakuchi Y."/>
            <person name="Umen J.G."/>
            <person name="Toyoda A."/>
            <person name="Nozaki H."/>
        </authorList>
    </citation>
    <scope>NUCLEOTIDE SEQUENCE</scope>
    <source>
        <strain evidence="4">NIES-3780</strain>
    </source>
</reference>
<keyword evidence="5" id="KW-1185">Reference proteome</keyword>
<comment type="caution">
    <text evidence="4">The sequence shown here is derived from an EMBL/GenBank/DDBJ whole genome shotgun (WGS) entry which is preliminary data.</text>
</comment>
<keyword evidence="3" id="KW-0732">Signal</keyword>
<dbReference type="SUPFAM" id="SSF52540">
    <property type="entry name" value="P-loop containing nucleoside triphosphate hydrolases"/>
    <property type="match status" value="1"/>
</dbReference>
<dbReference type="AlphaFoldDB" id="A0A8J4BRR5"/>
<dbReference type="GO" id="GO:0008146">
    <property type="term" value="F:sulfotransferase activity"/>
    <property type="evidence" value="ECO:0007669"/>
    <property type="project" value="InterPro"/>
</dbReference>
<dbReference type="EMBL" id="BNCO01000095">
    <property type="protein sequence ID" value="GIL67207.1"/>
    <property type="molecule type" value="Genomic_DNA"/>
</dbReference>
<organism evidence="4 5">
    <name type="scientific">Volvox africanus</name>
    <dbReference type="NCBI Taxonomy" id="51714"/>
    <lineage>
        <taxon>Eukaryota</taxon>
        <taxon>Viridiplantae</taxon>
        <taxon>Chlorophyta</taxon>
        <taxon>core chlorophytes</taxon>
        <taxon>Chlorophyceae</taxon>
        <taxon>CS clade</taxon>
        <taxon>Chlamydomonadales</taxon>
        <taxon>Volvocaceae</taxon>
        <taxon>Volvox</taxon>
    </lineage>
</organism>
<accession>A0A8J4BRR5</accession>
<gene>
    <name evidence="4" type="ORF">Vafri_20633</name>
</gene>
<evidence type="ECO:0000313" key="5">
    <source>
        <dbReference type="Proteomes" id="UP000747399"/>
    </source>
</evidence>
<feature type="chain" id="PRO_5035174212" description="Sulfotransferase" evidence="3">
    <location>
        <begin position="27"/>
        <end position="402"/>
    </location>
</feature>
<sequence>MTFLKCSCRGAFMAAILATALRLSLSALSSEDELFMPNQPDAVPTFLIIGTAKGGTTDLFEQLTSGVVNLDPNRPDPPLPHKPRKEAGLLSRGGIDASKMLPQRLQYIEYLRLLRHPCGNATKGTFQECIATNATKQFTLDATPTYFFSAVAPLYLRELSSLSKIIMMIREPVERAEVLYRHYVLAEGRWPDQSIDDLAKDFFMAINTEKGVVPVLQRAANCSFDDVFCLANSWRDISGLSLMDSLENKLFAAGMYRYALAVWRYHYFRPGRVLVVDSHAYFERRADVMETVIRFLYGRPMLPSEQKHAASGEVWRKVVIPPLPKLTLSPPIRQQLSEFYEQHVMRGMFQMLSDMRDEGAWLVGFDGEPWRKCPGFTEFNAAAKRKPSLAAPEVIEAPERNI</sequence>
<evidence type="ECO:0000256" key="3">
    <source>
        <dbReference type="SAM" id="SignalP"/>
    </source>
</evidence>
<dbReference type="InterPro" id="IPR027417">
    <property type="entry name" value="P-loop_NTPase"/>
</dbReference>
<evidence type="ECO:0000313" key="4">
    <source>
        <dbReference type="EMBL" id="GIL67207.1"/>
    </source>
</evidence>
<evidence type="ECO:0008006" key="6">
    <source>
        <dbReference type="Google" id="ProtNLM"/>
    </source>
</evidence>
<dbReference type="Proteomes" id="UP000747399">
    <property type="component" value="Unassembled WGS sequence"/>
</dbReference>
<name>A0A8J4BRR5_9CHLO</name>
<keyword evidence="1" id="KW-0808">Transferase</keyword>
<feature type="binding site" evidence="2">
    <location>
        <position position="170"/>
    </location>
    <ligand>
        <name>3'-phosphoadenylyl sulfate</name>
        <dbReference type="ChEBI" id="CHEBI:58339"/>
    </ligand>
</feature>
<feature type="signal peptide" evidence="3">
    <location>
        <begin position="1"/>
        <end position="26"/>
    </location>
</feature>
<dbReference type="PANTHER" id="PTHR10605:SF56">
    <property type="entry name" value="BIFUNCTIONAL HEPARAN SULFATE N-DEACETYLASE_N-SULFOTRANSFERASE"/>
    <property type="match status" value="1"/>
</dbReference>
<dbReference type="InterPro" id="IPR037359">
    <property type="entry name" value="NST/OST"/>
</dbReference>
<proteinExistence type="predicted"/>
<protein>
    <recommendedName>
        <fullName evidence="6">Sulfotransferase</fullName>
    </recommendedName>
</protein>
<evidence type="ECO:0000256" key="1">
    <source>
        <dbReference type="ARBA" id="ARBA00022679"/>
    </source>
</evidence>
<dbReference type="Gene3D" id="3.40.50.300">
    <property type="entry name" value="P-loop containing nucleotide triphosphate hydrolases"/>
    <property type="match status" value="1"/>
</dbReference>